<name>A0A2R6NZI9_9APHY</name>
<evidence type="ECO:0000313" key="1">
    <source>
        <dbReference type="EMBL" id="PSR80747.1"/>
    </source>
</evidence>
<organism evidence="1 2">
    <name type="scientific">Hermanssonia centrifuga</name>
    <dbReference type="NCBI Taxonomy" id="98765"/>
    <lineage>
        <taxon>Eukaryota</taxon>
        <taxon>Fungi</taxon>
        <taxon>Dikarya</taxon>
        <taxon>Basidiomycota</taxon>
        <taxon>Agaricomycotina</taxon>
        <taxon>Agaricomycetes</taxon>
        <taxon>Polyporales</taxon>
        <taxon>Meruliaceae</taxon>
        <taxon>Hermanssonia</taxon>
    </lineage>
</organism>
<comment type="caution">
    <text evidence="1">The sequence shown here is derived from an EMBL/GenBank/DDBJ whole genome shotgun (WGS) entry which is preliminary data.</text>
</comment>
<accession>A0A2R6NZI9</accession>
<dbReference type="EMBL" id="MLYV02000643">
    <property type="protein sequence ID" value="PSR80747.1"/>
    <property type="molecule type" value="Genomic_DNA"/>
</dbReference>
<proteinExistence type="predicted"/>
<evidence type="ECO:0000313" key="2">
    <source>
        <dbReference type="Proteomes" id="UP000186601"/>
    </source>
</evidence>
<keyword evidence="2" id="KW-1185">Reference proteome</keyword>
<protein>
    <submittedName>
        <fullName evidence="1">Uncharacterized protein</fullName>
    </submittedName>
</protein>
<sequence>MIRDKVNGAAPGGSSAFISRSQDVYLQPNVPAKLKPMTTLLLPPMNRNLEHRDEFHGDIGRGMQDVQSHKIERLAENLPGYFTRASDLYITKGYPEDREGKKAYR</sequence>
<dbReference type="AlphaFoldDB" id="A0A2R6NZI9"/>
<reference evidence="1 2" key="1">
    <citation type="submission" date="2018-02" db="EMBL/GenBank/DDBJ databases">
        <title>Genome sequence of the basidiomycete white-rot fungus Phlebia centrifuga.</title>
        <authorList>
            <person name="Granchi Z."/>
            <person name="Peng M."/>
            <person name="de Vries R.P."/>
            <person name="Hilden K."/>
            <person name="Makela M.R."/>
            <person name="Grigoriev I."/>
            <person name="Riley R."/>
        </authorList>
    </citation>
    <scope>NUCLEOTIDE SEQUENCE [LARGE SCALE GENOMIC DNA]</scope>
    <source>
        <strain evidence="1 2">FBCC195</strain>
    </source>
</reference>
<dbReference type="Proteomes" id="UP000186601">
    <property type="component" value="Unassembled WGS sequence"/>
</dbReference>
<gene>
    <name evidence="1" type="ORF">PHLCEN_2v6663</name>
</gene>